<organism evidence="1 2">
    <name type="scientific">Hesseltinella vesiculosa</name>
    <dbReference type="NCBI Taxonomy" id="101127"/>
    <lineage>
        <taxon>Eukaryota</taxon>
        <taxon>Fungi</taxon>
        <taxon>Fungi incertae sedis</taxon>
        <taxon>Mucoromycota</taxon>
        <taxon>Mucoromycotina</taxon>
        <taxon>Mucoromycetes</taxon>
        <taxon>Mucorales</taxon>
        <taxon>Cunninghamellaceae</taxon>
        <taxon>Hesseltinella</taxon>
    </lineage>
</organism>
<evidence type="ECO:0000313" key="2">
    <source>
        <dbReference type="Proteomes" id="UP000242146"/>
    </source>
</evidence>
<reference evidence="1 2" key="1">
    <citation type="submission" date="2016-07" db="EMBL/GenBank/DDBJ databases">
        <title>Pervasive Adenine N6-methylation of Active Genes in Fungi.</title>
        <authorList>
            <consortium name="DOE Joint Genome Institute"/>
            <person name="Mondo S.J."/>
            <person name="Dannebaum R.O."/>
            <person name="Kuo R.C."/>
            <person name="Labutti K."/>
            <person name="Haridas S."/>
            <person name="Kuo A."/>
            <person name="Salamov A."/>
            <person name="Ahrendt S.R."/>
            <person name="Lipzen A."/>
            <person name="Sullivan W."/>
            <person name="Andreopoulos W.B."/>
            <person name="Clum A."/>
            <person name="Lindquist E."/>
            <person name="Daum C."/>
            <person name="Ramamoorthy G.K."/>
            <person name="Gryganskyi A."/>
            <person name="Culley D."/>
            <person name="Magnuson J.K."/>
            <person name="James T.Y."/>
            <person name="O'Malley M.A."/>
            <person name="Stajich J.E."/>
            <person name="Spatafora J.W."/>
            <person name="Visel A."/>
            <person name="Grigoriev I.V."/>
        </authorList>
    </citation>
    <scope>NUCLEOTIDE SEQUENCE [LARGE SCALE GENOMIC DNA]</scope>
    <source>
        <strain evidence="1 2">NRRL 3301</strain>
    </source>
</reference>
<comment type="caution">
    <text evidence="1">The sequence shown here is derived from an EMBL/GenBank/DDBJ whole genome shotgun (WGS) entry which is preliminary data.</text>
</comment>
<protein>
    <submittedName>
        <fullName evidence="1">Uncharacterized protein</fullName>
    </submittedName>
</protein>
<evidence type="ECO:0000313" key="1">
    <source>
        <dbReference type="EMBL" id="ORX60594.1"/>
    </source>
</evidence>
<proteinExistence type="predicted"/>
<keyword evidence="2" id="KW-1185">Reference proteome</keyword>
<sequence>MTPLQHSDWFADEGEFPVLSNQAEWQLIPKTEADHDGHNLDDYLVITYHDKQDQSDPHDDEMERLRVTPLEKADPPVVSYADILKRGPTAPIKNSPSKIVIRRYPGAAARSPIKIKLANHYVDIDDLDHAAIRKSQNRYHHQRLHFSYRPLAERLCRIGLGDLTRETSILQTDDLQVYTNEMAHPRTVYKSWAYLYSAPWELPYKKRNEDCRSLMELTS</sequence>
<gene>
    <name evidence="1" type="ORF">DM01DRAFT_1332724</name>
</gene>
<dbReference type="AlphaFoldDB" id="A0A1X2GSW3"/>
<dbReference type="EMBL" id="MCGT01000004">
    <property type="protein sequence ID" value="ORX60594.1"/>
    <property type="molecule type" value="Genomic_DNA"/>
</dbReference>
<accession>A0A1X2GSW3</accession>
<name>A0A1X2GSW3_9FUNG</name>
<dbReference type="Proteomes" id="UP000242146">
    <property type="component" value="Unassembled WGS sequence"/>
</dbReference>